<dbReference type="CDD" id="cd00130">
    <property type="entry name" value="PAS"/>
    <property type="match status" value="1"/>
</dbReference>
<dbReference type="InterPro" id="IPR000014">
    <property type="entry name" value="PAS"/>
</dbReference>
<feature type="domain" description="GGDEF" evidence="2">
    <location>
        <begin position="185"/>
        <end position="225"/>
    </location>
</feature>
<feature type="transmembrane region" description="Helical" evidence="1">
    <location>
        <begin position="12"/>
        <end position="30"/>
    </location>
</feature>
<dbReference type="RefSeq" id="WP_168989866.1">
    <property type="nucleotide sequence ID" value="NZ_CAWPHM010000200.1"/>
</dbReference>
<dbReference type="Proteomes" id="UP000599523">
    <property type="component" value="Unassembled WGS sequence"/>
</dbReference>
<keyword evidence="1" id="KW-0812">Transmembrane</keyword>
<name>A0A972FIC9_9RHOO</name>
<protein>
    <submittedName>
        <fullName evidence="3">PAS domain S-box protein</fullName>
    </submittedName>
</protein>
<sequence length="250" mass="27784">ADVRRRELLALALPVSVALLAVGLLFVIALRRGWRRERALKLDLQSNLLWLESAQQAAGIGHFAIDPVIGTVHMSSLCQDIFGVRDDEITMAQWLSLIDAEDRGELKTVLARVRSGEDATRVQCRILPVDDRTALRWGEIGCRAFDQERPGDPRVIGIAQDITDRKAVEAELAGYRRRLEAQVRLDALTGLSNRRALDEAAAFQLAQAVRGGTPLALMMIDVDFLGKRIKWLILPLHESETDRHLIGLSG</sequence>
<dbReference type="InterPro" id="IPR035965">
    <property type="entry name" value="PAS-like_dom_sf"/>
</dbReference>
<dbReference type="SUPFAM" id="SSF55785">
    <property type="entry name" value="PYP-like sensor domain (PAS domain)"/>
    <property type="match status" value="1"/>
</dbReference>
<keyword evidence="1" id="KW-1133">Transmembrane helix</keyword>
<comment type="caution">
    <text evidence="3">The sequence shown here is derived from an EMBL/GenBank/DDBJ whole genome shotgun (WGS) entry which is preliminary data.</text>
</comment>
<dbReference type="Pfam" id="PF00990">
    <property type="entry name" value="GGDEF"/>
    <property type="match status" value="1"/>
</dbReference>
<feature type="non-terminal residue" evidence="3">
    <location>
        <position position="1"/>
    </location>
</feature>
<dbReference type="PANTHER" id="PTHR44757:SF2">
    <property type="entry name" value="BIOFILM ARCHITECTURE MAINTENANCE PROTEIN MBAA"/>
    <property type="match status" value="1"/>
</dbReference>
<keyword evidence="4" id="KW-1185">Reference proteome</keyword>
<dbReference type="NCBIfam" id="TIGR00229">
    <property type="entry name" value="sensory_box"/>
    <property type="match status" value="1"/>
</dbReference>
<dbReference type="Gene3D" id="3.30.70.270">
    <property type="match status" value="1"/>
</dbReference>
<evidence type="ECO:0000256" key="1">
    <source>
        <dbReference type="SAM" id="Phobius"/>
    </source>
</evidence>
<reference evidence="3" key="1">
    <citation type="submission" date="2019-12" db="EMBL/GenBank/DDBJ databases">
        <title>Comparative genomics gives insights into the taxonomy of the Azoarcus-Aromatoleum group and reveals separate origins of nif in the plant-associated Azoarcus and non-plant-associated Aromatoleum sub-groups.</title>
        <authorList>
            <person name="Lafos M."/>
            <person name="Maluk M."/>
            <person name="Batista M."/>
            <person name="Junghare M."/>
            <person name="Carmona M."/>
            <person name="Faoro H."/>
            <person name="Cruz L.M."/>
            <person name="Battistoni F."/>
            <person name="De Souza E."/>
            <person name="Pedrosa F."/>
            <person name="Chen W.-M."/>
            <person name="Poole P.S."/>
            <person name="Dixon R.A."/>
            <person name="James E.K."/>
        </authorList>
    </citation>
    <scope>NUCLEOTIDE SEQUENCE</scope>
    <source>
        <strain evidence="3">NSC3</strain>
    </source>
</reference>
<dbReference type="AlphaFoldDB" id="A0A972FIC9"/>
<gene>
    <name evidence="3" type="ORF">GPA21_20295</name>
</gene>
<dbReference type="InterPro" id="IPR052155">
    <property type="entry name" value="Biofilm_reg_signaling"/>
</dbReference>
<dbReference type="InterPro" id="IPR000160">
    <property type="entry name" value="GGDEF_dom"/>
</dbReference>
<accession>A0A972FIC9</accession>
<dbReference type="SUPFAM" id="SSF55073">
    <property type="entry name" value="Nucleotide cyclase"/>
    <property type="match status" value="1"/>
</dbReference>
<organism evidence="3 4">
    <name type="scientific">Azoarcus taiwanensis</name>
    <dbReference type="NCBI Taxonomy" id="666964"/>
    <lineage>
        <taxon>Bacteria</taxon>
        <taxon>Pseudomonadati</taxon>
        <taxon>Pseudomonadota</taxon>
        <taxon>Betaproteobacteria</taxon>
        <taxon>Rhodocyclales</taxon>
        <taxon>Zoogloeaceae</taxon>
        <taxon>Azoarcus</taxon>
    </lineage>
</organism>
<dbReference type="Gene3D" id="3.30.450.20">
    <property type="entry name" value="PAS domain"/>
    <property type="match status" value="1"/>
</dbReference>
<evidence type="ECO:0000259" key="2">
    <source>
        <dbReference type="Pfam" id="PF00990"/>
    </source>
</evidence>
<dbReference type="PANTHER" id="PTHR44757">
    <property type="entry name" value="DIGUANYLATE CYCLASE DGCP"/>
    <property type="match status" value="1"/>
</dbReference>
<dbReference type="EMBL" id="WTVM01000280">
    <property type="protein sequence ID" value="NMG05280.1"/>
    <property type="molecule type" value="Genomic_DNA"/>
</dbReference>
<dbReference type="InterPro" id="IPR043128">
    <property type="entry name" value="Rev_trsase/Diguanyl_cyclase"/>
</dbReference>
<evidence type="ECO:0000313" key="3">
    <source>
        <dbReference type="EMBL" id="NMG05280.1"/>
    </source>
</evidence>
<proteinExistence type="predicted"/>
<evidence type="ECO:0000313" key="4">
    <source>
        <dbReference type="Proteomes" id="UP000599523"/>
    </source>
</evidence>
<keyword evidence="1" id="KW-0472">Membrane</keyword>
<dbReference type="InterPro" id="IPR029787">
    <property type="entry name" value="Nucleotide_cyclase"/>
</dbReference>